<dbReference type="SUPFAM" id="SSF54001">
    <property type="entry name" value="Cysteine proteinases"/>
    <property type="match status" value="1"/>
</dbReference>
<dbReference type="STRING" id="320771.Cflav_PD5471"/>
<dbReference type="SMART" id="SM00460">
    <property type="entry name" value="TGc"/>
    <property type="match status" value="1"/>
</dbReference>
<reference evidence="2 3" key="1">
    <citation type="journal article" date="2011" name="J. Bacteriol.">
        <title>Genome sequence of 'Pedosphaera parvula' Ellin514, an aerobic Verrucomicrobial isolate from pasture soil.</title>
        <authorList>
            <person name="Kant R."/>
            <person name="van Passel M.W."/>
            <person name="Sangwan P."/>
            <person name="Palva A."/>
            <person name="Lucas S."/>
            <person name="Copeland A."/>
            <person name="Lapidus A."/>
            <person name="Glavina Del Rio T."/>
            <person name="Dalin E."/>
            <person name="Tice H."/>
            <person name="Bruce D."/>
            <person name="Goodwin L."/>
            <person name="Pitluck S."/>
            <person name="Chertkov O."/>
            <person name="Larimer F.W."/>
            <person name="Land M.L."/>
            <person name="Hauser L."/>
            <person name="Brettin T.S."/>
            <person name="Detter J.C."/>
            <person name="Han S."/>
            <person name="de Vos W.M."/>
            <person name="Janssen P.H."/>
            <person name="Smidt H."/>
        </authorList>
    </citation>
    <scope>NUCLEOTIDE SEQUENCE [LARGE SCALE GENOMIC DNA]</scope>
    <source>
        <strain evidence="2 3">Ellin514</strain>
    </source>
</reference>
<dbReference type="PANTHER" id="PTHR33490">
    <property type="entry name" value="BLR5614 PROTEIN-RELATED"/>
    <property type="match status" value="1"/>
</dbReference>
<dbReference type="RefSeq" id="WP_007413149.1">
    <property type="nucleotide sequence ID" value="NZ_ABOX02000003.1"/>
</dbReference>
<dbReference type="PANTHER" id="PTHR33490:SF6">
    <property type="entry name" value="SLL1049 PROTEIN"/>
    <property type="match status" value="1"/>
</dbReference>
<dbReference type="InterPro" id="IPR002931">
    <property type="entry name" value="Transglutaminase-like"/>
</dbReference>
<accession>B9XBF1</accession>
<dbReference type="Proteomes" id="UP000003688">
    <property type="component" value="Unassembled WGS sequence"/>
</dbReference>
<organism evidence="2 3">
    <name type="scientific">Pedosphaera parvula (strain Ellin514)</name>
    <dbReference type="NCBI Taxonomy" id="320771"/>
    <lineage>
        <taxon>Bacteria</taxon>
        <taxon>Pseudomonadati</taxon>
        <taxon>Verrucomicrobiota</taxon>
        <taxon>Pedosphaerae</taxon>
        <taxon>Pedosphaerales</taxon>
        <taxon>Pedosphaeraceae</taxon>
        <taxon>Pedosphaera</taxon>
    </lineage>
</organism>
<dbReference type="Pfam" id="PF01841">
    <property type="entry name" value="Transglut_core"/>
    <property type="match status" value="1"/>
</dbReference>
<keyword evidence="3" id="KW-1185">Reference proteome</keyword>
<proteinExistence type="predicted"/>
<dbReference type="AlphaFoldDB" id="B9XBF1"/>
<protein>
    <submittedName>
        <fullName evidence="2">Transglutaminase domain protein</fullName>
    </submittedName>
</protein>
<feature type="domain" description="Transglutaminase-like" evidence="1">
    <location>
        <begin position="169"/>
        <end position="236"/>
    </location>
</feature>
<dbReference type="Pfam" id="PF08379">
    <property type="entry name" value="Bact_transglu_N"/>
    <property type="match status" value="1"/>
</dbReference>
<dbReference type="InterPro" id="IPR038765">
    <property type="entry name" value="Papain-like_cys_pep_sf"/>
</dbReference>
<comment type="caution">
    <text evidence="2">The sequence shown here is derived from an EMBL/GenBank/DDBJ whole genome shotgun (WGS) entry which is preliminary data.</text>
</comment>
<dbReference type="InterPro" id="IPR013589">
    <property type="entry name" value="Bac_transglu_N"/>
</dbReference>
<gene>
    <name evidence="2" type="ORF">Cflav_PD5471</name>
</gene>
<evidence type="ECO:0000313" key="3">
    <source>
        <dbReference type="Proteomes" id="UP000003688"/>
    </source>
</evidence>
<dbReference type="OrthoDB" id="9787782at2"/>
<evidence type="ECO:0000259" key="1">
    <source>
        <dbReference type="SMART" id="SM00460"/>
    </source>
</evidence>
<evidence type="ECO:0000313" key="2">
    <source>
        <dbReference type="EMBL" id="EEF62836.1"/>
    </source>
</evidence>
<dbReference type="EMBL" id="ABOX02000003">
    <property type="protein sequence ID" value="EEF62836.1"/>
    <property type="molecule type" value="Genomic_DNA"/>
</dbReference>
<dbReference type="Gene3D" id="3.10.620.30">
    <property type="match status" value="1"/>
</dbReference>
<sequence>MKLQVFHRTQYTYASPVIESFNEVRLHPLSIDGQNCQSFILKVLPASRLSHYFDFFQNYVHFFEVLGPHNVLTIESTSKVTTAYVPLPEDAETVPLSRLAELTQLDKCYDFLQPSQFVTLGPEVWRLALDATAGETDTWRAALIIMRYIHGSFTYTPQSTNVNTMVEEVIQLRRGVCQDFAHLMLGMCRSLKIPARYVSGYLYNGPGGVLQGSQASHAWCEVYLPQLGWRALDPTNNQPADENYVKVAVGRDYADIVPVKGSYKGTREKTMTVHVEVTSLEI</sequence>
<name>B9XBF1_PEDPL</name>